<comment type="caution">
    <text evidence="1">The sequence shown here is derived from an EMBL/GenBank/DDBJ whole genome shotgun (WGS) entry which is preliminary data.</text>
</comment>
<name>A0AAV7HVM5_COTGL</name>
<evidence type="ECO:0000313" key="2">
    <source>
        <dbReference type="Proteomes" id="UP000826195"/>
    </source>
</evidence>
<reference evidence="1 2" key="1">
    <citation type="journal article" date="2021" name="J. Hered.">
        <title>A chromosome-level genome assembly of the parasitoid wasp, Cotesia glomerata (Hymenoptera: Braconidae).</title>
        <authorList>
            <person name="Pinto B.J."/>
            <person name="Weis J.J."/>
            <person name="Gamble T."/>
            <person name="Ode P.J."/>
            <person name="Paul R."/>
            <person name="Zaspel J.M."/>
        </authorList>
    </citation>
    <scope>NUCLEOTIDE SEQUENCE [LARGE SCALE GENOMIC DNA]</scope>
    <source>
        <strain evidence="1">CgM1</strain>
    </source>
</reference>
<accession>A0AAV7HVM5</accession>
<dbReference type="EMBL" id="JAHXZJ010002982">
    <property type="protein sequence ID" value="KAH0535760.1"/>
    <property type="molecule type" value="Genomic_DNA"/>
</dbReference>
<dbReference type="Proteomes" id="UP000826195">
    <property type="component" value="Unassembled WGS sequence"/>
</dbReference>
<keyword evidence="2" id="KW-1185">Reference proteome</keyword>
<dbReference type="AlphaFoldDB" id="A0AAV7HVM5"/>
<protein>
    <submittedName>
        <fullName evidence="1">Uncharacterized protein</fullName>
    </submittedName>
</protein>
<gene>
    <name evidence="1" type="ORF">KQX54_019000</name>
</gene>
<evidence type="ECO:0000313" key="1">
    <source>
        <dbReference type="EMBL" id="KAH0535760.1"/>
    </source>
</evidence>
<sequence>MSANDLGMTSDLRATTYCRTPATLSTISAHYSRLVDGVEYAISSRSFNEQEVYYGNNSAKNIRNFQKIYDDTKTFMNTTKEFVDEYGSVTVNNYNEEIINGNYKVRKNTTKYPDGHIVYNR</sequence>
<organism evidence="1 2">
    <name type="scientific">Cotesia glomerata</name>
    <name type="common">Lepidopteran parasitic wasp</name>
    <name type="synonym">Apanteles glomeratus</name>
    <dbReference type="NCBI Taxonomy" id="32391"/>
    <lineage>
        <taxon>Eukaryota</taxon>
        <taxon>Metazoa</taxon>
        <taxon>Ecdysozoa</taxon>
        <taxon>Arthropoda</taxon>
        <taxon>Hexapoda</taxon>
        <taxon>Insecta</taxon>
        <taxon>Pterygota</taxon>
        <taxon>Neoptera</taxon>
        <taxon>Endopterygota</taxon>
        <taxon>Hymenoptera</taxon>
        <taxon>Apocrita</taxon>
        <taxon>Ichneumonoidea</taxon>
        <taxon>Braconidae</taxon>
        <taxon>Microgastrinae</taxon>
        <taxon>Cotesia</taxon>
    </lineage>
</organism>
<proteinExistence type="predicted"/>